<gene>
    <name evidence="2" type="ORF">GR183_00605</name>
</gene>
<sequence length="151" mass="16581">MSAITRAILAAAIAAGLAGPALAADLAQPVEEPVYKEPVTDQRIPNCLNASVQRAVTRRVARAYPGYYDGRKIANLDGVVETAYQIDNPSPLARRYCEGHATLSDGNIHRVYFKVVERQGFVGVSWGVEACLDGLDRWRVYDGYCRTVRPQ</sequence>
<dbReference type="RefSeq" id="WP_160773650.1">
    <property type="nucleotide sequence ID" value="NZ_WUMV01000001.1"/>
</dbReference>
<keyword evidence="3" id="KW-1185">Reference proteome</keyword>
<dbReference type="Proteomes" id="UP000433101">
    <property type="component" value="Unassembled WGS sequence"/>
</dbReference>
<keyword evidence="1" id="KW-0732">Signal</keyword>
<comment type="caution">
    <text evidence="2">The sequence shown here is derived from an EMBL/GenBank/DDBJ whole genome shotgun (WGS) entry which is preliminary data.</text>
</comment>
<feature type="chain" id="PRO_5030509875" evidence="1">
    <location>
        <begin position="24"/>
        <end position="151"/>
    </location>
</feature>
<feature type="signal peptide" evidence="1">
    <location>
        <begin position="1"/>
        <end position="23"/>
    </location>
</feature>
<evidence type="ECO:0000313" key="2">
    <source>
        <dbReference type="EMBL" id="MXN63390.1"/>
    </source>
</evidence>
<protein>
    <submittedName>
        <fullName evidence="2">Cytoplasmic protein</fullName>
    </submittedName>
</protein>
<organism evidence="2 3">
    <name type="scientific">Stappia sediminis</name>
    <dbReference type="NCBI Taxonomy" id="2692190"/>
    <lineage>
        <taxon>Bacteria</taxon>
        <taxon>Pseudomonadati</taxon>
        <taxon>Pseudomonadota</taxon>
        <taxon>Alphaproteobacteria</taxon>
        <taxon>Hyphomicrobiales</taxon>
        <taxon>Stappiaceae</taxon>
        <taxon>Stappia</taxon>
    </lineage>
</organism>
<dbReference type="AlphaFoldDB" id="A0A7X3S5Q7"/>
<reference evidence="2 3" key="1">
    <citation type="submission" date="2019-12" db="EMBL/GenBank/DDBJ databases">
        <authorList>
            <person name="Li M."/>
        </authorList>
    </citation>
    <scope>NUCLEOTIDE SEQUENCE [LARGE SCALE GENOMIC DNA]</scope>
    <source>
        <strain evidence="2 3">GBMRC 2046</strain>
    </source>
</reference>
<proteinExistence type="predicted"/>
<evidence type="ECO:0000313" key="3">
    <source>
        <dbReference type="Proteomes" id="UP000433101"/>
    </source>
</evidence>
<name>A0A7X3S5Q7_9HYPH</name>
<evidence type="ECO:0000256" key="1">
    <source>
        <dbReference type="SAM" id="SignalP"/>
    </source>
</evidence>
<dbReference type="EMBL" id="WUMV01000001">
    <property type="protein sequence ID" value="MXN63390.1"/>
    <property type="molecule type" value="Genomic_DNA"/>
</dbReference>
<accession>A0A7X3S5Q7</accession>